<name>A0A9N9MIF2_9CUCU</name>
<dbReference type="OrthoDB" id="6623662at2759"/>
<sequence>MAENCEAKLDDDFLFYCNFTCTFLKRILDHDVFRMARNWIVKLCCEPCEGVDRKRCRNMYLANLLICMQNGKLEEPFLQPPAYVDISDATQIFGSVPETVEKPSWLNDTDFEIHHKPTANDKPGRTYFATKTLPNGQGAFAYVGISLTDDDWMVPAMAAGDTSLKRQAAVDKQLSQKYREEVPQYEMEKILAKRKNPRERERVLAFYDALLQIVADELSGKASEFNETIEGLLEQLIDDLKTKGQYGFDQLDEYQKRMELLAMLYDRIKIRRDKVARREEILDDIEQKMLPQLFDVSATEPEDEYQLPAAMWQQAIEKMPSRRQMEHLKLAYPIPVVERFIVLLAAFKEDIAERMHRMHERIATQMKRELRKEGLKKKREADRAEKMCLETEQTYKAVTEHWKHVQALEEQNLAQTAVFVSDHTRLYEDLKAAALDTQKLVEEEAAKGKFLAEQINTLAVQGVTIKEINVETIKKREQVNAKILRSIKHLNHNIKIYESRISDIRNMGDQTRKNVTQILAGNLD</sequence>
<dbReference type="EMBL" id="OU892278">
    <property type="protein sequence ID" value="CAG9765463.1"/>
    <property type="molecule type" value="Genomic_DNA"/>
</dbReference>
<evidence type="ECO:0000259" key="1">
    <source>
        <dbReference type="Pfam" id="PF14846"/>
    </source>
</evidence>
<dbReference type="AlphaFoldDB" id="A0A9N9MIF2"/>
<keyword evidence="3" id="KW-1185">Reference proteome</keyword>
<organism evidence="2 3">
    <name type="scientific">Ceutorhynchus assimilis</name>
    <name type="common">cabbage seed weevil</name>
    <dbReference type="NCBI Taxonomy" id="467358"/>
    <lineage>
        <taxon>Eukaryota</taxon>
        <taxon>Metazoa</taxon>
        <taxon>Ecdysozoa</taxon>
        <taxon>Arthropoda</taxon>
        <taxon>Hexapoda</taxon>
        <taxon>Insecta</taxon>
        <taxon>Pterygota</taxon>
        <taxon>Neoptera</taxon>
        <taxon>Endopterygota</taxon>
        <taxon>Coleoptera</taxon>
        <taxon>Polyphaga</taxon>
        <taxon>Cucujiformia</taxon>
        <taxon>Curculionidae</taxon>
        <taxon>Ceutorhynchinae</taxon>
        <taxon>Ceutorhynchus</taxon>
    </lineage>
</organism>
<dbReference type="Pfam" id="PF14846">
    <property type="entry name" value="DUF4485"/>
    <property type="match status" value="1"/>
</dbReference>
<proteinExistence type="predicted"/>
<accession>A0A9N9MIF2</accession>
<dbReference type="InterPro" id="IPR027831">
    <property type="entry name" value="DUF4485"/>
</dbReference>
<evidence type="ECO:0000313" key="2">
    <source>
        <dbReference type="EMBL" id="CAG9765463.1"/>
    </source>
</evidence>
<evidence type="ECO:0000313" key="3">
    <source>
        <dbReference type="Proteomes" id="UP001152799"/>
    </source>
</evidence>
<protein>
    <recommendedName>
        <fullName evidence="1">DUF4485 domain-containing protein</fullName>
    </recommendedName>
</protein>
<feature type="domain" description="DUF4485" evidence="1">
    <location>
        <begin position="9"/>
        <end position="83"/>
    </location>
</feature>
<dbReference type="Proteomes" id="UP001152799">
    <property type="component" value="Chromosome 2"/>
</dbReference>
<reference evidence="2" key="1">
    <citation type="submission" date="2022-01" db="EMBL/GenBank/DDBJ databases">
        <authorList>
            <person name="King R."/>
        </authorList>
    </citation>
    <scope>NUCLEOTIDE SEQUENCE</scope>
</reference>
<gene>
    <name evidence="2" type="ORF">CEUTPL_LOCUS6068</name>
</gene>